<organismHost>
    <name type="scientific">Capra hircus</name>
    <name type="common">Goat</name>
    <dbReference type="NCBI Taxonomy" id="9925"/>
</organismHost>
<organismHost>
    <name type="scientific">Ovis aries</name>
    <name type="common">Sheep</name>
    <dbReference type="NCBI Taxonomy" id="9940"/>
</organismHost>
<organismHost>
    <name type="scientific">Homo sapiens</name>
    <name type="common">Human</name>
    <dbReference type="NCBI Taxonomy" id="9606"/>
</organismHost>
<protein>
    <submittedName>
        <fullName evidence="1">Orf virus homologue of retroviral pseudoprotease protein</fullName>
    </submittedName>
</protein>
<accession>Q85300</accession>
<dbReference type="GO" id="GO:0006508">
    <property type="term" value="P:proteolysis"/>
    <property type="evidence" value="ECO:0007669"/>
    <property type="project" value="UniProtKB-KW"/>
</dbReference>
<name>Q85300_ORFV</name>
<organism evidence="1">
    <name type="scientific">Orf virus</name>
    <name type="common">ORFV</name>
    <dbReference type="NCBI Taxonomy" id="10258"/>
    <lineage>
        <taxon>Viruses</taxon>
        <taxon>Varidnaviria</taxon>
        <taxon>Bamfordvirae</taxon>
        <taxon>Nucleocytoviricota</taxon>
        <taxon>Pokkesviricetes</taxon>
        <taxon>Chitovirales</taxon>
        <taxon>Poxviridae</taxon>
        <taxon>Chordopoxvirinae</taxon>
        <taxon>Parapoxvirus</taxon>
        <taxon>Parapoxvirus orf</taxon>
    </lineage>
</organism>
<dbReference type="EMBL" id="M30023">
    <property type="protein sequence ID" value="AAA46791.1"/>
    <property type="molecule type" value="Genomic_DNA"/>
</dbReference>
<keyword evidence="1" id="KW-0645">Protease</keyword>
<dbReference type="InterPro" id="IPR006311">
    <property type="entry name" value="TAT_signal"/>
</dbReference>
<proteinExistence type="predicted"/>
<evidence type="ECO:0000313" key="1">
    <source>
        <dbReference type="EMBL" id="AAA46791.1"/>
    </source>
</evidence>
<reference evidence="1" key="1">
    <citation type="journal article" date="1990" name="Virology">
        <title>Sequence analysis of the inverted terminal repetition in the genome of the parapoxvirus, orf virus.</title>
        <authorList>
            <person name="Fraser M."/>
            <person name="Hill D.F."/>
            <person name="Mercer A.A."/>
            <person name="Robinson A.J."/>
        </authorList>
    </citation>
    <scope>NUCLEOTIDE SEQUENCE</scope>
</reference>
<sequence length="160" mass="15953">MHPSPRRLLGALALVALGFLLGGLFRPAAPPLPAALVEAGPVRANGSASVTCLTVGGDGRHMAVVAHGGGTLSPVYPLAAGMHATFASLRKGALLLNVATVHIYDVRALGPEFELTCVAVAGGYNAAWAAAARGRVAPPAGADAPLGAVTLSLPVSHPFL</sequence>
<dbReference type="GO" id="GO:0008233">
    <property type="term" value="F:peptidase activity"/>
    <property type="evidence" value="ECO:0007669"/>
    <property type="project" value="UniProtKB-KW"/>
</dbReference>
<keyword evidence="1" id="KW-0378">Hydrolase</keyword>
<dbReference type="PROSITE" id="PS51318">
    <property type="entry name" value="TAT"/>
    <property type="match status" value="1"/>
</dbReference>
<dbReference type="PIR" id="E34768">
    <property type="entry name" value="E34768"/>
</dbReference>